<name>A0A6C0J7L2_9ZZZZ</name>
<accession>A0A6C0J7L2</accession>
<dbReference type="AlphaFoldDB" id="A0A6C0J7L2"/>
<proteinExistence type="predicted"/>
<organism evidence="1">
    <name type="scientific">viral metagenome</name>
    <dbReference type="NCBI Taxonomy" id="1070528"/>
    <lineage>
        <taxon>unclassified sequences</taxon>
        <taxon>metagenomes</taxon>
        <taxon>organismal metagenomes</taxon>
    </lineage>
</organism>
<reference evidence="1" key="1">
    <citation type="journal article" date="2020" name="Nature">
        <title>Giant virus diversity and host interactions through global metagenomics.</title>
        <authorList>
            <person name="Schulz F."/>
            <person name="Roux S."/>
            <person name="Paez-Espino D."/>
            <person name="Jungbluth S."/>
            <person name="Walsh D.A."/>
            <person name="Denef V.J."/>
            <person name="McMahon K.D."/>
            <person name="Konstantinidis K.T."/>
            <person name="Eloe-Fadrosh E.A."/>
            <person name="Kyrpides N.C."/>
            <person name="Woyke T."/>
        </authorList>
    </citation>
    <scope>NUCLEOTIDE SEQUENCE</scope>
    <source>
        <strain evidence="1">GVMAG-M-3300025778-1</strain>
    </source>
</reference>
<dbReference type="EMBL" id="MN740319">
    <property type="protein sequence ID" value="QHT99977.1"/>
    <property type="molecule type" value="Genomic_DNA"/>
</dbReference>
<protein>
    <submittedName>
        <fullName evidence="1">Uncharacterized protein</fullName>
    </submittedName>
</protein>
<sequence>MDPYTIARAIVERHLRDTYPGPDGKAAYVAALNRDLDTLIRRGQDGGIVGLAMFLRVLKEKGADVEPVVNKIRAYLDAMTSAPPAAGRRRKTRRRHK</sequence>
<evidence type="ECO:0000313" key="1">
    <source>
        <dbReference type="EMBL" id="QHT99977.1"/>
    </source>
</evidence>